<dbReference type="EMBL" id="AYRZ02000005">
    <property type="protein sequence ID" value="PHT81670.1"/>
    <property type="molecule type" value="Genomic_DNA"/>
</dbReference>
<reference evidence="3 4" key="1">
    <citation type="journal article" date="2014" name="Nat. Genet.">
        <title>Genome sequence of the hot pepper provides insights into the evolution of pungency in Capsicum species.</title>
        <authorList>
            <person name="Kim S."/>
            <person name="Park M."/>
            <person name="Yeom S.I."/>
            <person name="Kim Y.M."/>
            <person name="Lee J.M."/>
            <person name="Lee H.A."/>
            <person name="Seo E."/>
            <person name="Choi J."/>
            <person name="Cheong K."/>
            <person name="Kim K.T."/>
            <person name="Jung K."/>
            <person name="Lee G.W."/>
            <person name="Oh S.K."/>
            <person name="Bae C."/>
            <person name="Kim S.B."/>
            <person name="Lee H.Y."/>
            <person name="Kim S.Y."/>
            <person name="Kim M.S."/>
            <person name="Kang B.C."/>
            <person name="Jo Y.D."/>
            <person name="Yang H.B."/>
            <person name="Jeong H.J."/>
            <person name="Kang W.H."/>
            <person name="Kwon J.K."/>
            <person name="Shin C."/>
            <person name="Lim J.Y."/>
            <person name="Park J.H."/>
            <person name="Huh J.H."/>
            <person name="Kim J.S."/>
            <person name="Kim B.D."/>
            <person name="Cohen O."/>
            <person name="Paran I."/>
            <person name="Suh M.C."/>
            <person name="Lee S.B."/>
            <person name="Kim Y.K."/>
            <person name="Shin Y."/>
            <person name="Noh S.J."/>
            <person name="Park J."/>
            <person name="Seo Y.S."/>
            <person name="Kwon S.Y."/>
            <person name="Kim H.A."/>
            <person name="Park J.M."/>
            <person name="Kim H.J."/>
            <person name="Choi S.B."/>
            <person name="Bosland P.W."/>
            <person name="Reeves G."/>
            <person name="Jo S.H."/>
            <person name="Lee B.W."/>
            <person name="Cho H.T."/>
            <person name="Choi H.S."/>
            <person name="Lee M.S."/>
            <person name="Yu Y."/>
            <person name="Do Choi Y."/>
            <person name="Park B.S."/>
            <person name="van Deynze A."/>
            <person name="Ashrafi H."/>
            <person name="Hill T."/>
            <person name="Kim W.T."/>
            <person name="Pai H.S."/>
            <person name="Ahn H.K."/>
            <person name="Yeam I."/>
            <person name="Giovannoni J.J."/>
            <person name="Rose J.K."/>
            <person name="Sorensen I."/>
            <person name="Lee S.J."/>
            <person name="Kim R.W."/>
            <person name="Choi I.Y."/>
            <person name="Choi B.S."/>
            <person name="Lim J.S."/>
            <person name="Lee Y.H."/>
            <person name="Choi D."/>
        </authorList>
    </citation>
    <scope>NUCLEOTIDE SEQUENCE [LARGE SCALE GENOMIC DNA]</scope>
    <source>
        <strain evidence="4">cv. CM334</strain>
    </source>
</reference>
<dbReference type="Pfam" id="PF00115">
    <property type="entry name" value="COX1"/>
    <property type="match status" value="1"/>
</dbReference>
<dbReference type="PANTHER" id="PTHR10422">
    <property type="entry name" value="CYTOCHROME C OXIDASE SUBUNIT 1"/>
    <property type="match status" value="1"/>
</dbReference>
<proteinExistence type="predicted"/>
<name>A0A2G2ZI54_CAPAN</name>
<keyword evidence="1" id="KW-0472">Membrane</keyword>
<dbReference type="Proteomes" id="UP000222542">
    <property type="component" value="Unassembled WGS sequence"/>
</dbReference>
<dbReference type="Gramene" id="PHT81670">
    <property type="protein sequence ID" value="PHT81670"/>
    <property type="gene ID" value="T459_14685"/>
</dbReference>
<organism evidence="3 4">
    <name type="scientific">Capsicum annuum</name>
    <name type="common">Capsicum pepper</name>
    <dbReference type="NCBI Taxonomy" id="4072"/>
    <lineage>
        <taxon>Eukaryota</taxon>
        <taxon>Viridiplantae</taxon>
        <taxon>Streptophyta</taxon>
        <taxon>Embryophyta</taxon>
        <taxon>Tracheophyta</taxon>
        <taxon>Spermatophyta</taxon>
        <taxon>Magnoliopsida</taxon>
        <taxon>eudicotyledons</taxon>
        <taxon>Gunneridae</taxon>
        <taxon>Pentapetalae</taxon>
        <taxon>asterids</taxon>
        <taxon>lamiids</taxon>
        <taxon>Solanales</taxon>
        <taxon>Solanaceae</taxon>
        <taxon>Solanoideae</taxon>
        <taxon>Capsiceae</taxon>
        <taxon>Capsicum</taxon>
    </lineage>
</organism>
<dbReference type="GO" id="GO:0016020">
    <property type="term" value="C:membrane"/>
    <property type="evidence" value="ECO:0007669"/>
    <property type="project" value="InterPro"/>
</dbReference>
<evidence type="ECO:0000313" key="3">
    <source>
        <dbReference type="EMBL" id="PHT81670.1"/>
    </source>
</evidence>
<feature type="transmembrane region" description="Helical" evidence="1">
    <location>
        <begin position="98"/>
        <end position="121"/>
    </location>
</feature>
<protein>
    <submittedName>
        <fullName evidence="3">Cytochrome c oxidase subunit 1</fullName>
    </submittedName>
</protein>
<dbReference type="GO" id="GO:0020037">
    <property type="term" value="F:heme binding"/>
    <property type="evidence" value="ECO:0007669"/>
    <property type="project" value="InterPro"/>
</dbReference>
<dbReference type="InterPro" id="IPR023616">
    <property type="entry name" value="Cyt_c_oxase-like_su1_dom"/>
</dbReference>
<dbReference type="STRING" id="4072.A0A2G2ZI54"/>
<dbReference type="SUPFAM" id="SSF81442">
    <property type="entry name" value="Cytochrome c oxidase subunit I-like"/>
    <property type="match status" value="1"/>
</dbReference>
<feature type="domain" description="Cytochrome oxidase subunit I profile" evidence="2">
    <location>
        <begin position="39"/>
        <end position="136"/>
    </location>
</feature>
<dbReference type="InterPro" id="IPR000883">
    <property type="entry name" value="Cyt_C_Oxase_1"/>
</dbReference>
<evidence type="ECO:0000256" key="1">
    <source>
        <dbReference type="SAM" id="Phobius"/>
    </source>
</evidence>
<dbReference type="GO" id="GO:0009060">
    <property type="term" value="P:aerobic respiration"/>
    <property type="evidence" value="ECO:0007669"/>
    <property type="project" value="InterPro"/>
</dbReference>
<sequence length="136" mass="15304">MREPRMTMHRSPVFVWSILVKTFPLLLLLSVLPGAFTMVYIPILSRSGNISHIISNFLGKPVFEYLGIVYAMISIGVLGFLVWAHHMSTVGLDIDTHAHFIAATMIIAVPTGIKIFSWITAMWGVRYNTKHPCYSL</sequence>
<dbReference type="PANTHER" id="PTHR10422:SF18">
    <property type="entry name" value="CYTOCHROME C OXIDASE SUBUNIT 1"/>
    <property type="match status" value="1"/>
</dbReference>
<dbReference type="Gene3D" id="1.20.210.10">
    <property type="entry name" value="Cytochrome c oxidase-like, subunit I domain"/>
    <property type="match status" value="2"/>
</dbReference>
<feature type="transmembrane region" description="Helical" evidence="1">
    <location>
        <begin position="13"/>
        <end position="41"/>
    </location>
</feature>
<evidence type="ECO:0000259" key="2">
    <source>
        <dbReference type="PROSITE" id="PS50855"/>
    </source>
</evidence>
<feature type="transmembrane region" description="Helical" evidence="1">
    <location>
        <begin position="62"/>
        <end position="86"/>
    </location>
</feature>
<reference evidence="3 4" key="2">
    <citation type="journal article" date="2017" name="Genome Biol.">
        <title>New reference genome sequences of hot pepper reveal the massive evolution of plant disease-resistance genes by retroduplication.</title>
        <authorList>
            <person name="Kim S."/>
            <person name="Park J."/>
            <person name="Yeom S.I."/>
            <person name="Kim Y.M."/>
            <person name="Seo E."/>
            <person name="Kim K.T."/>
            <person name="Kim M.S."/>
            <person name="Lee J.M."/>
            <person name="Cheong K."/>
            <person name="Shin H.S."/>
            <person name="Kim S.B."/>
            <person name="Han K."/>
            <person name="Lee J."/>
            <person name="Park M."/>
            <person name="Lee H.A."/>
            <person name="Lee H.Y."/>
            <person name="Lee Y."/>
            <person name="Oh S."/>
            <person name="Lee J.H."/>
            <person name="Choi E."/>
            <person name="Choi E."/>
            <person name="Lee S.E."/>
            <person name="Jeon J."/>
            <person name="Kim H."/>
            <person name="Choi G."/>
            <person name="Song H."/>
            <person name="Lee J."/>
            <person name="Lee S.C."/>
            <person name="Kwon J.K."/>
            <person name="Lee H.Y."/>
            <person name="Koo N."/>
            <person name="Hong Y."/>
            <person name="Kim R.W."/>
            <person name="Kang W.H."/>
            <person name="Huh J.H."/>
            <person name="Kang B.C."/>
            <person name="Yang T.J."/>
            <person name="Lee Y.H."/>
            <person name="Bennetzen J.L."/>
            <person name="Choi D."/>
        </authorList>
    </citation>
    <scope>NUCLEOTIDE SEQUENCE [LARGE SCALE GENOMIC DNA]</scope>
    <source>
        <strain evidence="4">cv. CM334</strain>
    </source>
</reference>
<evidence type="ECO:0000313" key="4">
    <source>
        <dbReference type="Proteomes" id="UP000222542"/>
    </source>
</evidence>
<keyword evidence="1" id="KW-1133">Transmembrane helix</keyword>
<gene>
    <name evidence="3" type="ORF">T459_14685</name>
</gene>
<dbReference type="AlphaFoldDB" id="A0A2G2ZI54"/>
<dbReference type="GO" id="GO:0004129">
    <property type="term" value="F:cytochrome-c oxidase activity"/>
    <property type="evidence" value="ECO:0007669"/>
    <property type="project" value="InterPro"/>
</dbReference>
<keyword evidence="4" id="KW-1185">Reference proteome</keyword>
<accession>A0A2G2ZI54</accession>
<dbReference type="PROSITE" id="PS50855">
    <property type="entry name" value="COX1"/>
    <property type="match status" value="1"/>
</dbReference>
<comment type="caution">
    <text evidence="3">The sequence shown here is derived from an EMBL/GenBank/DDBJ whole genome shotgun (WGS) entry which is preliminary data.</text>
</comment>
<dbReference type="InterPro" id="IPR036927">
    <property type="entry name" value="Cyt_c_oxase-like_su1_sf"/>
</dbReference>
<keyword evidence="1" id="KW-0812">Transmembrane</keyword>